<proteinExistence type="predicted"/>
<reference evidence="1" key="1">
    <citation type="submission" date="2019-04" db="EMBL/GenBank/DDBJ databases">
        <authorList>
            <person name="Melise S."/>
            <person name="Noan J."/>
            <person name="Okalmin O."/>
        </authorList>
    </citation>
    <scope>NUCLEOTIDE SEQUENCE</scope>
    <source>
        <strain evidence="1">FN9</strain>
    </source>
</reference>
<protein>
    <submittedName>
        <fullName evidence="1">Uncharacterized protein</fullName>
    </submittedName>
</protein>
<accession>A0A4E9EMZ9</accession>
<organism evidence="1">
    <name type="scientific">Gibberella zeae</name>
    <name type="common">Wheat head blight fungus</name>
    <name type="synonym">Fusarium graminearum</name>
    <dbReference type="NCBI Taxonomy" id="5518"/>
    <lineage>
        <taxon>Eukaryota</taxon>
        <taxon>Fungi</taxon>
        <taxon>Dikarya</taxon>
        <taxon>Ascomycota</taxon>
        <taxon>Pezizomycotina</taxon>
        <taxon>Sordariomycetes</taxon>
        <taxon>Hypocreomycetidae</taxon>
        <taxon>Hypocreales</taxon>
        <taxon>Nectriaceae</taxon>
        <taxon>Fusarium</taxon>
    </lineage>
</organism>
<name>A0A4E9EMZ9_GIBZA</name>
<gene>
    <name evidence="1" type="ORF">FUG_LOCUS541651</name>
</gene>
<dbReference type="EMBL" id="CAAKMV010000184">
    <property type="protein sequence ID" value="VIO63603.1"/>
    <property type="molecule type" value="Genomic_DNA"/>
</dbReference>
<evidence type="ECO:0000313" key="1">
    <source>
        <dbReference type="EMBL" id="VIO63603.1"/>
    </source>
</evidence>
<sequence>MDLDDASAALAMQYQNGGFTDKAVIVVEEQPSGKITFKIISLNIFRRIRALTRWLDGSNTLSIMVLSLCGSTIAPPQNPRPYISCQRDSL</sequence>
<dbReference type="AlphaFoldDB" id="A0A4E9EMZ9"/>